<dbReference type="AlphaFoldDB" id="A0A7C5RE41"/>
<dbReference type="Gene3D" id="1.10.3720.10">
    <property type="entry name" value="MetI-like"/>
    <property type="match status" value="1"/>
</dbReference>
<dbReference type="SUPFAM" id="SSF161098">
    <property type="entry name" value="MetI-like"/>
    <property type="match status" value="1"/>
</dbReference>
<evidence type="ECO:0000256" key="2">
    <source>
        <dbReference type="ARBA" id="ARBA00022448"/>
    </source>
</evidence>
<dbReference type="PROSITE" id="PS50928">
    <property type="entry name" value="ABC_TM1"/>
    <property type="match status" value="1"/>
</dbReference>
<gene>
    <name evidence="9" type="ORF">ENM28_01965</name>
</gene>
<evidence type="ECO:0000313" key="9">
    <source>
        <dbReference type="EMBL" id="HHM67486.1"/>
    </source>
</evidence>
<keyword evidence="6 7" id="KW-0472">Membrane</keyword>
<dbReference type="CDD" id="cd06261">
    <property type="entry name" value="TM_PBP2"/>
    <property type="match status" value="1"/>
</dbReference>
<keyword evidence="4 7" id="KW-0812">Transmembrane</keyword>
<feature type="transmembrane region" description="Helical" evidence="7">
    <location>
        <begin position="109"/>
        <end position="130"/>
    </location>
</feature>
<evidence type="ECO:0000256" key="3">
    <source>
        <dbReference type="ARBA" id="ARBA00022475"/>
    </source>
</evidence>
<evidence type="ECO:0000256" key="4">
    <source>
        <dbReference type="ARBA" id="ARBA00022692"/>
    </source>
</evidence>
<evidence type="ECO:0000256" key="7">
    <source>
        <dbReference type="RuleBase" id="RU363032"/>
    </source>
</evidence>
<dbReference type="Pfam" id="PF00528">
    <property type="entry name" value="BPD_transp_1"/>
    <property type="match status" value="1"/>
</dbReference>
<organism evidence="9">
    <name type="scientific">Thermus caliditerrae</name>
    <dbReference type="NCBI Taxonomy" id="1330700"/>
    <lineage>
        <taxon>Bacteria</taxon>
        <taxon>Thermotogati</taxon>
        <taxon>Deinococcota</taxon>
        <taxon>Deinococci</taxon>
        <taxon>Thermales</taxon>
        <taxon>Thermaceae</taxon>
        <taxon>Thermus</taxon>
    </lineage>
</organism>
<evidence type="ECO:0000256" key="1">
    <source>
        <dbReference type="ARBA" id="ARBA00004651"/>
    </source>
</evidence>
<dbReference type="InterPro" id="IPR035906">
    <property type="entry name" value="MetI-like_sf"/>
</dbReference>
<dbReference type="PANTHER" id="PTHR43005:SF2">
    <property type="entry name" value="INTEGRAL MEMBRANE SUGAR TRANSPORT PROTEIN"/>
    <property type="match status" value="1"/>
</dbReference>
<evidence type="ECO:0000259" key="8">
    <source>
        <dbReference type="PROSITE" id="PS50928"/>
    </source>
</evidence>
<reference evidence="9" key="1">
    <citation type="journal article" date="2020" name="mSystems">
        <title>Genome- and Community-Level Interaction Insights into Carbon Utilization and Element Cycling Functions of Hydrothermarchaeota in Hydrothermal Sediment.</title>
        <authorList>
            <person name="Zhou Z."/>
            <person name="Liu Y."/>
            <person name="Xu W."/>
            <person name="Pan J."/>
            <person name="Luo Z.H."/>
            <person name="Li M."/>
        </authorList>
    </citation>
    <scope>NUCLEOTIDE SEQUENCE [LARGE SCALE GENOMIC DNA]</scope>
    <source>
        <strain evidence="9">SpSt-1071</strain>
    </source>
</reference>
<feature type="transmembrane region" description="Helical" evidence="7">
    <location>
        <begin position="203"/>
        <end position="222"/>
    </location>
</feature>
<feature type="transmembrane region" description="Helical" evidence="7">
    <location>
        <begin position="78"/>
        <end position="97"/>
    </location>
</feature>
<feature type="transmembrane region" description="Helical" evidence="7">
    <location>
        <begin position="157"/>
        <end position="182"/>
    </location>
</feature>
<proteinExistence type="inferred from homology"/>
<feature type="domain" description="ABC transmembrane type-1" evidence="8">
    <location>
        <begin position="72"/>
        <end position="284"/>
    </location>
</feature>
<keyword evidence="5 7" id="KW-1133">Transmembrane helix</keyword>
<dbReference type="GO" id="GO:0055085">
    <property type="term" value="P:transmembrane transport"/>
    <property type="evidence" value="ECO:0007669"/>
    <property type="project" value="InterPro"/>
</dbReference>
<accession>A0A7C5RE41</accession>
<dbReference type="PANTHER" id="PTHR43005">
    <property type="entry name" value="BLR7065 PROTEIN"/>
    <property type="match status" value="1"/>
</dbReference>
<comment type="subcellular location">
    <subcellularLocation>
        <location evidence="1 7">Cell membrane</location>
        <topology evidence="1 7">Multi-pass membrane protein</topology>
    </subcellularLocation>
</comment>
<keyword evidence="2 7" id="KW-0813">Transport</keyword>
<evidence type="ECO:0000256" key="6">
    <source>
        <dbReference type="ARBA" id="ARBA00023136"/>
    </source>
</evidence>
<evidence type="ECO:0000256" key="5">
    <source>
        <dbReference type="ARBA" id="ARBA00022989"/>
    </source>
</evidence>
<comment type="caution">
    <text evidence="9">The sequence shown here is derived from an EMBL/GenBank/DDBJ whole genome shotgun (WGS) entry which is preliminary data.</text>
</comment>
<feature type="transmembrane region" description="Helical" evidence="7">
    <location>
        <begin position="12"/>
        <end position="33"/>
    </location>
</feature>
<comment type="similarity">
    <text evidence="7">Belongs to the binding-protein-dependent transport system permease family.</text>
</comment>
<dbReference type="InterPro" id="IPR000515">
    <property type="entry name" value="MetI-like"/>
</dbReference>
<protein>
    <submittedName>
        <fullName evidence="9">Sugar ABC transporter permease</fullName>
    </submittedName>
</protein>
<name>A0A7C5RE41_9DEIN</name>
<feature type="transmembrane region" description="Helical" evidence="7">
    <location>
        <begin position="263"/>
        <end position="285"/>
    </location>
</feature>
<dbReference type="GO" id="GO:0005886">
    <property type="term" value="C:plasma membrane"/>
    <property type="evidence" value="ECO:0007669"/>
    <property type="project" value="UniProtKB-SubCell"/>
</dbReference>
<keyword evidence="3" id="KW-1003">Cell membrane</keyword>
<dbReference type="EMBL" id="DRXE01000074">
    <property type="protein sequence ID" value="HHM67486.1"/>
    <property type="molecule type" value="Genomic_DNA"/>
</dbReference>
<sequence length="294" mass="32578">MRRPWDLSERALAFFFLVPAFLLLSLVAVYPAAHLFLTSFRELHLALGTQGAFVGLANYRQLLEDARFWNALRVTLEIVLVTVPGATLFGLALALMANLPYGIKWPVRLGLLLPWAMPLVFAGLIFRWFFESDFGIVNDVLRRLGQGPLFWLTDPILAFWAVALSIVWKTSSFVALVLLAGLQSIPREYYEAARVDGAGALQIFWRITLPLLKPALLVALIFRTLTALQTFDIPYAMTGGGPGHATETLAMFIRTQSVENLNLGYGSAAAMTLFALSMAVTSLYLRHLQATEGE</sequence>